<dbReference type="Gene3D" id="6.10.340.10">
    <property type="match status" value="1"/>
</dbReference>
<proteinExistence type="predicted"/>
<dbReference type="CDD" id="cd06225">
    <property type="entry name" value="HAMP"/>
    <property type="match status" value="1"/>
</dbReference>
<dbReference type="EC" id="4.6.1.1" evidence="4"/>
<gene>
    <name evidence="4" type="primary">cyaA_14</name>
    <name evidence="4" type="ORF">LAX5112_03419</name>
</gene>
<keyword evidence="4" id="KW-0456">Lyase</keyword>
<dbReference type="STRING" id="388408.LAX5112_03419"/>
<keyword evidence="1" id="KW-0472">Membrane</keyword>
<keyword evidence="5" id="KW-1185">Reference proteome</keyword>
<dbReference type="InterPro" id="IPR029787">
    <property type="entry name" value="Nucleotide_cyclase"/>
</dbReference>
<dbReference type="Pfam" id="PF00672">
    <property type="entry name" value="HAMP"/>
    <property type="match status" value="1"/>
</dbReference>
<dbReference type="GO" id="GO:0035556">
    <property type="term" value="P:intracellular signal transduction"/>
    <property type="evidence" value="ECO:0007669"/>
    <property type="project" value="InterPro"/>
</dbReference>
<evidence type="ECO:0000259" key="2">
    <source>
        <dbReference type="PROSITE" id="PS50125"/>
    </source>
</evidence>
<dbReference type="SMART" id="SM00304">
    <property type="entry name" value="HAMP"/>
    <property type="match status" value="1"/>
</dbReference>
<dbReference type="InterPro" id="IPR003660">
    <property type="entry name" value="HAMP_dom"/>
</dbReference>
<reference evidence="5" key="1">
    <citation type="submission" date="2015-07" db="EMBL/GenBank/DDBJ databases">
        <authorList>
            <person name="Rodrigo-Torres Lidia"/>
            <person name="Arahal R.David."/>
        </authorList>
    </citation>
    <scope>NUCLEOTIDE SEQUENCE [LARGE SCALE GENOMIC DNA]</scope>
    <source>
        <strain evidence="5">CECT 5112</strain>
    </source>
</reference>
<organism evidence="4 5">
    <name type="scientific">Roseibium alexandrii</name>
    <dbReference type="NCBI Taxonomy" id="388408"/>
    <lineage>
        <taxon>Bacteria</taxon>
        <taxon>Pseudomonadati</taxon>
        <taxon>Pseudomonadota</taxon>
        <taxon>Alphaproteobacteria</taxon>
        <taxon>Hyphomicrobiales</taxon>
        <taxon>Stappiaceae</taxon>
        <taxon>Roseibium</taxon>
    </lineage>
</organism>
<name>A0A0M7AHF3_9HYPH</name>
<dbReference type="InterPro" id="IPR001054">
    <property type="entry name" value="A/G_cyclase"/>
</dbReference>
<evidence type="ECO:0000256" key="1">
    <source>
        <dbReference type="SAM" id="Phobius"/>
    </source>
</evidence>
<dbReference type="Gene3D" id="3.30.70.1230">
    <property type="entry name" value="Nucleotide cyclase"/>
    <property type="match status" value="1"/>
</dbReference>
<keyword evidence="1" id="KW-1133">Transmembrane helix</keyword>
<sequence length="648" mass="70797">MLRTAKRSASFVRQKPRRVIDLTGFLDSNSMRQAARDQERQTSTVSHAKKFRITPALTTVLGLFVLLTAGAVLVVQAVISRDVVRELGGELIDNGMDGLEAAVAEQLYAIRKTARYTARALDMGTLSIDDPDTAKQYLFGSLAPLDFVSFTLLIDADGSGLMVDRGPGDGTLLSETFSVNLDEPLVAPIFNRARSTYSSFWSRPIFLPRRDNTYLLYVKPLHEADEYLGSIILGMSLHRMSDITRYLSDDDVTVFLMEVGTTEIIAHPGLNHHFEELSPDNVLVDIDDVPDHFLANFSELRQIGNRTYDLNPRDKLYSGYDENGEKRFLVLEDQNSRFRGLPVRIGVHFRSDFLEHSINQLSSAAITGLGLLGVSLLGAGFLARRIVVPVKRASAAAKDVAELNLAKVEPLPASLIRELDDLSHGFNSMVAGLKAFNRYVPTSLVKRLLQEGRTETPPEEREVAVLFTDIAGYTSLSEGMSATETAAFVNHHLSLIGAEIAKQNGTIDKYIGDAVMAFWGAPETLDNPAEAAAQAAVGIASAIRNDNVERVVRGEKPVRIRIGLHIGPLVVGDIGAPERVNYTVIGDTVNIAARLESLGKEIDPAADVIVMASDEVVGALTHNLDIESIGPHKVKGRDEPVTVLRILP</sequence>
<dbReference type="PROSITE" id="PS50885">
    <property type="entry name" value="HAMP"/>
    <property type="match status" value="1"/>
</dbReference>
<dbReference type="PANTHER" id="PTHR43081:SF1">
    <property type="entry name" value="ADENYLATE CYCLASE, TERMINAL-DIFFERENTIATION SPECIFIC"/>
    <property type="match status" value="1"/>
</dbReference>
<evidence type="ECO:0000313" key="4">
    <source>
        <dbReference type="EMBL" id="CTQ73054.1"/>
    </source>
</evidence>
<dbReference type="GO" id="GO:0016020">
    <property type="term" value="C:membrane"/>
    <property type="evidence" value="ECO:0007669"/>
    <property type="project" value="InterPro"/>
</dbReference>
<dbReference type="SUPFAM" id="SSF55073">
    <property type="entry name" value="Nucleotide cyclase"/>
    <property type="match status" value="1"/>
</dbReference>
<feature type="transmembrane region" description="Helical" evidence="1">
    <location>
        <begin position="56"/>
        <end position="79"/>
    </location>
</feature>
<dbReference type="Proteomes" id="UP000053235">
    <property type="component" value="Unassembled WGS sequence"/>
</dbReference>
<dbReference type="InterPro" id="IPR050697">
    <property type="entry name" value="Adenylyl/Guanylyl_Cyclase_3/4"/>
</dbReference>
<dbReference type="PROSITE" id="PS50125">
    <property type="entry name" value="GUANYLATE_CYCLASE_2"/>
    <property type="match status" value="1"/>
</dbReference>
<dbReference type="PANTHER" id="PTHR43081">
    <property type="entry name" value="ADENYLATE CYCLASE, TERMINAL-DIFFERENTIATION SPECIFIC-RELATED"/>
    <property type="match status" value="1"/>
</dbReference>
<dbReference type="EMBL" id="CXWD01000013">
    <property type="protein sequence ID" value="CTQ73054.1"/>
    <property type="molecule type" value="Genomic_DNA"/>
</dbReference>
<accession>A0A0M7AHF3</accession>
<dbReference type="AlphaFoldDB" id="A0A0M7AHF3"/>
<keyword evidence="1" id="KW-0812">Transmembrane</keyword>
<dbReference type="Pfam" id="PF00211">
    <property type="entry name" value="Guanylate_cyc"/>
    <property type="match status" value="1"/>
</dbReference>
<dbReference type="CDD" id="cd07302">
    <property type="entry name" value="CHD"/>
    <property type="match status" value="1"/>
</dbReference>
<feature type="domain" description="HAMP" evidence="3">
    <location>
        <begin position="384"/>
        <end position="438"/>
    </location>
</feature>
<protein>
    <submittedName>
        <fullName evidence="4">Adenylate cyclase 1</fullName>
        <ecNumber evidence="4">4.6.1.1</ecNumber>
    </submittedName>
</protein>
<evidence type="ECO:0000313" key="5">
    <source>
        <dbReference type="Proteomes" id="UP000053235"/>
    </source>
</evidence>
<dbReference type="GO" id="GO:0004016">
    <property type="term" value="F:adenylate cyclase activity"/>
    <property type="evidence" value="ECO:0007669"/>
    <property type="project" value="UniProtKB-EC"/>
</dbReference>
<dbReference type="SMART" id="SM00044">
    <property type="entry name" value="CYCc"/>
    <property type="match status" value="1"/>
</dbReference>
<evidence type="ECO:0000259" key="3">
    <source>
        <dbReference type="PROSITE" id="PS50885"/>
    </source>
</evidence>
<feature type="domain" description="Guanylate cyclase" evidence="2">
    <location>
        <begin position="464"/>
        <end position="596"/>
    </location>
</feature>
<dbReference type="GO" id="GO:0009190">
    <property type="term" value="P:cyclic nucleotide biosynthetic process"/>
    <property type="evidence" value="ECO:0007669"/>
    <property type="project" value="InterPro"/>
</dbReference>